<name>A0AAF3J2R8_9BILA</name>
<keyword evidence="7" id="KW-0862">Zinc</keyword>
<dbReference type="InterPro" id="IPR020103">
    <property type="entry name" value="PsdUridine_synth_cat_dom_sf"/>
</dbReference>
<feature type="domain" description="N-acetyltransferase ESCO acetyl-transferase" evidence="15">
    <location>
        <begin position="586"/>
        <end position="652"/>
    </location>
</feature>
<dbReference type="GO" id="GO:0009982">
    <property type="term" value="F:pseudouridine synthase activity"/>
    <property type="evidence" value="ECO:0007669"/>
    <property type="project" value="InterPro"/>
</dbReference>
<organism evidence="16 17">
    <name type="scientific">Mesorhabditis belari</name>
    <dbReference type="NCBI Taxonomy" id="2138241"/>
    <lineage>
        <taxon>Eukaryota</taxon>
        <taxon>Metazoa</taxon>
        <taxon>Ecdysozoa</taxon>
        <taxon>Nematoda</taxon>
        <taxon>Chromadorea</taxon>
        <taxon>Rhabditida</taxon>
        <taxon>Rhabditina</taxon>
        <taxon>Rhabditomorpha</taxon>
        <taxon>Rhabditoidea</taxon>
        <taxon>Rhabditidae</taxon>
        <taxon>Mesorhabditinae</taxon>
        <taxon>Mesorhabditis</taxon>
    </lineage>
</organism>
<feature type="domain" description="Pseudouridine synthase I TruA alpha/beta" evidence="13">
    <location>
        <begin position="193"/>
        <end position="304"/>
    </location>
</feature>
<dbReference type="Proteomes" id="UP000887575">
    <property type="component" value="Unassembled WGS sequence"/>
</dbReference>
<dbReference type="GO" id="GO:0031119">
    <property type="term" value="P:tRNA pseudouridine synthesis"/>
    <property type="evidence" value="ECO:0007669"/>
    <property type="project" value="TreeGrafter"/>
</dbReference>
<dbReference type="Gene3D" id="3.30.70.660">
    <property type="entry name" value="Pseudouridine synthase I, catalytic domain, C-terminal subdomain"/>
    <property type="match status" value="1"/>
</dbReference>
<comment type="subcellular location">
    <subcellularLocation>
        <location evidence="1">Nucleus</location>
    </subcellularLocation>
</comment>
<dbReference type="GO" id="GO:0003723">
    <property type="term" value="F:RNA binding"/>
    <property type="evidence" value="ECO:0007669"/>
    <property type="project" value="InterPro"/>
</dbReference>
<keyword evidence="10" id="KW-0131">Cell cycle</keyword>
<dbReference type="Pfam" id="PF13878">
    <property type="entry name" value="zf-C2H2_3"/>
    <property type="match status" value="1"/>
</dbReference>
<dbReference type="PANTHER" id="PTHR11142">
    <property type="entry name" value="PSEUDOURIDYLATE SYNTHASE"/>
    <property type="match status" value="1"/>
</dbReference>
<feature type="region of interest" description="Disordered" evidence="12">
    <location>
        <begin position="1"/>
        <end position="26"/>
    </location>
</feature>
<evidence type="ECO:0000256" key="4">
    <source>
        <dbReference type="ARBA" id="ARBA00022694"/>
    </source>
</evidence>
<dbReference type="GO" id="GO:0016746">
    <property type="term" value="F:acyltransferase activity"/>
    <property type="evidence" value="ECO:0007669"/>
    <property type="project" value="UniProtKB-KW"/>
</dbReference>
<reference evidence="17" key="1">
    <citation type="submission" date="2024-02" db="UniProtKB">
        <authorList>
            <consortium name="WormBaseParasite"/>
        </authorList>
    </citation>
    <scope>IDENTIFICATION</scope>
</reference>
<evidence type="ECO:0000256" key="6">
    <source>
        <dbReference type="ARBA" id="ARBA00022771"/>
    </source>
</evidence>
<dbReference type="Gene3D" id="3.30.70.580">
    <property type="entry name" value="Pseudouridine synthase I, catalytic domain, N-terminal subdomain"/>
    <property type="match status" value="1"/>
</dbReference>
<dbReference type="SUPFAM" id="SSF48371">
    <property type="entry name" value="ARM repeat"/>
    <property type="match status" value="1"/>
</dbReference>
<evidence type="ECO:0000256" key="3">
    <source>
        <dbReference type="ARBA" id="ARBA00022679"/>
    </source>
</evidence>
<keyword evidence="5" id="KW-0479">Metal-binding</keyword>
<evidence type="ECO:0000313" key="16">
    <source>
        <dbReference type="Proteomes" id="UP000887575"/>
    </source>
</evidence>
<dbReference type="InterPro" id="IPR028005">
    <property type="entry name" value="AcTrfase_ESCO_Znf_dom"/>
</dbReference>
<sequence>MKVARKISSSLQEEPKKKKKCKARNLPDDFHARHPRRKIAFAFYYYGWEYDGLVQQNNTDNTVEKYLMDALLKTKLVEEWSTCEFTRCGRTDKRVSAFRQVAACVVRSSNPNGEGVFWTDETSNSTIESYKSTQELPYVKMLNGCLPQSIRVMCWAPVAQSFNARHSCTKRTYKYSMPRSNLDFESMRSAGSLLVGEHDFRNFCQIDMNADRVAMSYVRTIYRVELEIIGDSTDKLSLIELTIDGSGFLWHMIRYIVTVLHEVGCGHEKPEVISSLLDVTSNPARPQYGLAADSPLCLFDCAYDKDHLNWIYDEQQSQRNLFSLQKEWATLRTKARMLENMMEKVANEEFSIEEETTSRGLNEFTQAHPWQKNYTPIMKLQKCARTLMSKNLITGYFGNSVSASPTLSKPLFSVKKRKQALKTSFARVGNDSRQLVLDAGQKEIGLTQCHTCGMAYSIDRPKDVRAHQLFHDQANVVLLSPRFSIDKAKRITKHWFVAGIHIIYINKSVKDLRGPFEDIVENFANKEVGFCESLTVWGDEVGRFGCMAIQARENGTQFKVLGIGIFDLLEEAFWETTGTSHSSMKLLGVNRIWVHKHERGKGIASTLLGTARRWAIHGMTFERNQIAFSEPTDNGRALAQKYCRFSDDDILIYQLKKNLFQCLLMSDSIPPPKPPRGVFAEVQEKIEVFRFKDEANISESKEAKSAKKSQFSSTDLMMRIVNDFREQIRESNDDSFTSEQAIVQILKYLDDHKEDFPNSNRDRESAMNLLNLLMRMNVFSCSEGLSSFVDSKKCHYTLLPVENFNVLGRQAPPFPMMPTPAQARTPSVSPSRGRKASFKGFFRGGIQWGSKSKDKSERDNVSEVTFSSEENISTVDALYYKVALNRLLLLVEVENLEGIANPNESDNKTEDNVSYLTSILSKMGFAASRSFRKPRNLFAEEETDECISQNMIAKNHLLAFFNTARILVPSIHLKRELPNNPIEECSLWTSQCLHAICTWLNDLTHGGQNPLIPVEFAGVCKAVIDQVLLDDRRWKHEQKCLQYLVIMIPAVMRKHLIAMIHWLSATRGTRAHCILGQFNQRAPPLANKRVAFCDNAEIALQRVTNFILPAELGTYKQHILIKAFVALFNDNLMGVVPREIEETVANQELNAELEDAPVVQFCQVQSQQHDDCTQKELVKMMHTLLESPALTAQEKHQKLKAFQQSYALLKMALVPDQYWKTLLMEATAMSSGETASQIKPMSDEDRKWLEQVMAGIVDETDIGRRLERALKGLKMLAAKSELSEEDEEKIEELALQLEDLIQFADLTTYFIREQGLEVIERFLHYKNSTAIQLLFAQMILTFAENNPPAQDAIVSTGFLQRLLNILADDKTNESLQLKLLGAISGAVRSNVSAFNSFLSSNGSTTFSTLISAQNVSLRVAAKAARILTSIAFTLMDNGASKVLNNDITRNYIILIEKDMAGEASSELDYIREYLLQFVEWEDLDEGTKDQLVKTFKAELNVPAVHQDEFSALRRLIQKFSQHKCG</sequence>
<evidence type="ECO:0000259" key="15">
    <source>
        <dbReference type="Pfam" id="PF13880"/>
    </source>
</evidence>
<keyword evidence="16" id="KW-1185">Reference proteome</keyword>
<dbReference type="SUPFAM" id="SSF55120">
    <property type="entry name" value="Pseudouridine synthase"/>
    <property type="match status" value="1"/>
</dbReference>
<dbReference type="WBParaSite" id="MBELARI_LOCUS12592">
    <property type="protein sequence ID" value="MBELARI_LOCUS12592"/>
    <property type="gene ID" value="MBELARI_LOCUS12592"/>
</dbReference>
<accession>A0AAF3J2R8</accession>
<evidence type="ECO:0000256" key="1">
    <source>
        <dbReference type="ARBA" id="ARBA00004123"/>
    </source>
</evidence>
<evidence type="ECO:0000256" key="8">
    <source>
        <dbReference type="ARBA" id="ARBA00023235"/>
    </source>
</evidence>
<dbReference type="InterPro" id="IPR001406">
    <property type="entry name" value="PsdUridine_synth_TruA"/>
</dbReference>
<evidence type="ECO:0000313" key="17">
    <source>
        <dbReference type="WBParaSite" id="MBELARI_LOCUS12592"/>
    </source>
</evidence>
<dbReference type="InterPro" id="IPR020094">
    <property type="entry name" value="TruA/RsuA/RluB/E/F_N"/>
</dbReference>
<dbReference type="GO" id="GO:0008270">
    <property type="term" value="F:zinc ion binding"/>
    <property type="evidence" value="ECO:0007669"/>
    <property type="project" value="UniProtKB-KW"/>
</dbReference>
<evidence type="ECO:0000256" key="11">
    <source>
        <dbReference type="ARBA" id="ARBA00023315"/>
    </source>
</evidence>
<evidence type="ECO:0000259" key="13">
    <source>
        <dbReference type="Pfam" id="PF01416"/>
    </source>
</evidence>
<dbReference type="InterPro" id="IPR016024">
    <property type="entry name" value="ARM-type_fold"/>
</dbReference>
<dbReference type="GO" id="GO:0005737">
    <property type="term" value="C:cytoplasm"/>
    <property type="evidence" value="ECO:0007669"/>
    <property type="project" value="TreeGrafter"/>
</dbReference>
<dbReference type="Gene3D" id="1.25.10.10">
    <property type="entry name" value="Leucine-rich Repeat Variant"/>
    <property type="match status" value="1"/>
</dbReference>
<evidence type="ECO:0000256" key="7">
    <source>
        <dbReference type="ARBA" id="ARBA00022833"/>
    </source>
</evidence>
<protein>
    <submittedName>
        <fullName evidence="17">tRNA pseudouridine synthase</fullName>
    </submittedName>
</protein>
<keyword evidence="6" id="KW-0863">Zinc-finger</keyword>
<keyword evidence="9" id="KW-0539">Nucleus</keyword>
<dbReference type="GO" id="GO:0005634">
    <property type="term" value="C:nucleus"/>
    <property type="evidence" value="ECO:0007669"/>
    <property type="project" value="UniProtKB-SubCell"/>
</dbReference>
<dbReference type="PANTHER" id="PTHR11142:SF5">
    <property type="entry name" value="TRNA PSEUDOURIDINE(38_39) SYNTHASE"/>
    <property type="match status" value="1"/>
</dbReference>
<feature type="domain" description="N-acetyltransferase ESCO zinc-finger" evidence="14">
    <location>
        <begin position="434"/>
        <end position="473"/>
    </location>
</feature>
<comment type="similarity">
    <text evidence="2">Belongs to the tRNA pseudouridine synthase TruA family.</text>
</comment>
<dbReference type="Pfam" id="PF01416">
    <property type="entry name" value="PseudoU_synth_1"/>
    <property type="match status" value="1"/>
</dbReference>
<evidence type="ECO:0000256" key="9">
    <source>
        <dbReference type="ARBA" id="ARBA00023242"/>
    </source>
</evidence>
<dbReference type="NCBIfam" id="TIGR00071">
    <property type="entry name" value="hisT_truA"/>
    <property type="match status" value="1"/>
</dbReference>
<dbReference type="Pfam" id="PF13880">
    <property type="entry name" value="Acetyltransf_13"/>
    <property type="match status" value="1"/>
</dbReference>
<evidence type="ECO:0000256" key="5">
    <source>
        <dbReference type="ARBA" id="ARBA00022723"/>
    </source>
</evidence>
<proteinExistence type="inferred from homology"/>
<keyword evidence="8" id="KW-0413">Isomerase</keyword>
<keyword evidence="4" id="KW-0819">tRNA processing</keyword>
<dbReference type="GO" id="GO:1990481">
    <property type="term" value="P:mRNA pseudouridine synthesis"/>
    <property type="evidence" value="ECO:0007669"/>
    <property type="project" value="TreeGrafter"/>
</dbReference>
<dbReference type="HAMAP" id="MF_00171">
    <property type="entry name" value="TruA"/>
    <property type="match status" value="1"/>
</dbReference>
<keyword evidence="11" id="KW-0012">Acyltransferase</keyword>
<dbReference type="InterPro" id="IPR011989">
    <property type="entry name" value="ARM-like"/>
</dbReference>
<dbReference type="InterPro" id="IPR020097">
    <property type="entry name" value="PsdUridine_synth_TruA_a/b_dom"/>
</dbReference>
<evidence type="ECO:0000256" key="10">
    <source>
        <dbReference type="ARBA" id="ARBA00023306"/>
    </source>
</evidence>
<evidence type="ECO:0000256" key="12">
    <source>
        <dbReference type="SAM" id="MobiDB-lite"/>
    </source>
</evidence>
<keyword evidence="3" id="KW-0808">Transferase</keyword>
<dbReference type="InterPro" id="IPR028009">
    <property type="entry name" value="ESCO_Acetyltransf_dom"/>
</dbReference>
<evidence type="ECO:0000259" key="14">
    <source>
        <dbReference type="Pfam" id="PF13878"/>
    </source>
</evidence>
<dbReference type="InterPro" id="IPR020095">
    <property type="entry name" value="PsdUridine_synth_TruA_C"/>
</dbReference>
<evidence type="ECO:0000256" key="2">
    <source>
        <dbReference type="ARBA" id="ARBA00009375"/>
    </source>
</evidence>